<organism evidence="2 3">
    <name type="scientific">Helicobacter saguini</name>
    <dbReference type="NCBI Taxonomy" id="1548018"/>
    <lineage>
        <taxon>Bacteria</taxon>
        <taxon>Pseudomonadati</taxon>
        <taxon>Campylobacterota</taxon>
        <taxon>Epsilonproteobacteria</taxon>
        <taxon>Campylobacterales</taxon>
        <taxon>Helicobacteraceae</taxon>
        <taxon>Helicobacter</taxon>
    </lineage>
</organism>
<name>A0A347VPY1_9HELI</name>
<reference evidence="2 3" key="1">
    <citation type="journal article" date="2014" name="Genome Announc.">
        <title>Draft genome sequences of eight enterohepatic helicobacter species isolated from both laboratory and wild rodents.</title>
        <authorList>
            <person name="Sheh A."/>
            <person name="Shen Z."/>
            <person name="Fox J.G."/>
        </authorList>
    </citation>
    <scope>NUCLEOTIDE SEQUENCE [LARGE SCALE GENOMIC DNA]</scope>
    <source>
        <strain evidence="2 3">MIT 97-6194</strain>
    </source>
</reference>
<evidence type="ECO:0000313" key="2">
    <source>
        <dbReference type="EMBL" id="TLD95311.1"/>
    </source>
</evidence>
<evidence type="ECO:0000256" key="1">
    <source>
        <dbReference type="SAM" id="MobiDB-lite"/>
    </source>
</evidence>
<dbReference type="OrthoDB" id="9804725at2"/>
<keyword evidence="3" id="KW-1185">Reference proteome</keyword>
<gene>
    <name evidence="2" type="ORF">LS64_002895</name>
</gene>
<sequence length="381" mass="44825">MQKRKIYLASFASFNFHPASFRFYNQALDMGIFENIFIYNETNLDMDYKRHFKDKIYIESNLKNTQDSKDFIESNAKDSKDLLLQKNSQELLKQSNNKNSKQDSKPNTMDCHDLHSSEFKSRNDAKKDSKDSIEFTPPPPYTLENYYHKSSCLPQDSKTKFTRGYGYWSWKPQVVLQTLEKIENGDILLYIDVGCHLIPNKAQNLLEKLEILENHDIVGFKSAIPCHNRQYTKASVLAHFGYLNNEQVINDRQIKGGVFFCKKSEKTLQFMREWRQVIWEHFEFVDDSESSLPNVSGFLEHRHDQSIFDLLMRKYDCYTFTDYHDHSGTNDSFGILDKRAKINMNLRNKPLVLKILNAMGKWFPIRSVRKDVREIVKMVNG</sequence>
<feature type="compositionally biased region" description="Basic and acidic residues" evidence="1">
    <location>
        <begin position="100"/>
        <end position="133"/>
    </location>
</feature>
<dbReference type="Proteomes" id="UP000029714">
    <property type="component" value="Unassembled WGS sequence"/>
</dbReference>
<protein>
    <recommendedName>
        <fullName evidence="4">Nucleotide-diphospho-sugar transferase domain-containing protein</fullName>
    </recommendedName>
</protein>
<dbReference type="AlphaFoldDB" id="A0A347VPY1"/>
<reference evidence="2 3" key="2">
    <citation type="journal article" date="2016" name="Infect. Immun.">
        <title>Helicobacter saguini, a Novel Helicobacter Isolated from Cotton-Top Tamarins with Ulcerative Colitis, Has Proinflammatory Properties and Induces Typhlocolitis and Dysplasia in Gnotobiotic IL-10-/- Mice.</title>
        <authorList>
            <person name="Shen Z."/>
            <person name="Mannion A."/>
            <person name="Whary M.T."/>
            <person name="Muthupalani S."/>
            <person name="Sheh A."/>
            <person name="Feng Y."/>
            <person name="Gong G."/>
            <person name="Vandamme P."/>
            <person name="Holcombe H.R."/>
            <person name="Paster B.J."/>
            <person name="Fox J.G."/>
        </authorList>
    </citation>
    <scope>NUCLEOTIDE SEQUENCE [LARGE SCALE GENOMIC DNA]</scope>
    <source>
        <strain evidence="2 3">MIT 97-6194</strain>
    </source>
</reference>
<proteinExistence type="predicted"/>
<accession>A0A347VPY1</accession>
<dbReference type="EMBL" id="JRMP02000003">
    <property type="protein sequence ID" value="TLD95311.1"/>
    <property type="molecule type" value="Genomic_DNA"/>
</dbReference>
<evidence type="ECO:0000313" key="3">
    <source>
        <dbReference type="Proteomes" id="UP000029714"/>
    </source>
</evidence>
<dbReference type="RefSeq" id="WP_118962107.1">
    <property type="nucleotide sequence ID" value="NZ_JRMP02000003.1"/>
</dbReference>
<feature type="region of interest" description="Disordered" evidence="1">
    <location>
        <begin position="94"/>
        <end position="137"/>
    </location>
</feature>
<comment type="caution">
    <text evidence="2">The sequence shown here is derived from an EMBL/GenBank/DDBJ whole genome shotgun (WGS) entry which is preliminary data.</text>
</comment>
<evidence type="ECO:0008006" key="4">
    <source>
        <dbReference type="Google" id="ProtNLM"/>
    </source>
</evidence>